<dbReference type="EMBL" id="JAWNGG020000116">
    <property type="protein sequence ID" value="KAK9301172.1"/>
    <property type="molecule type" value="Genomic_DNA"/>
</dbReference>
<dbReference type="Proteomes" id="UP001432146">
    <property type="component" value="Unassembled WGS sequence"/>
</dbReference>
<comment type="caution">
    <text evidence="2">The sequence shown here is derived from an EMBL/GenBank/DDBJ whole genome shotgun (WGS) entry which is preliminary data.</text>
</comment>
<reference evidence="2 3" key="1">
    <citation type="submission" date="2024-05" db="EMBL/GenBank/DDBJ databases">
        <title>The nuclear and mitochondrial genome assemblies of Tetragonisca angustula (Apidae: Meliponini), a tiny yet remarkable pollinator in the Neotropics.</title>
        <authorList>
            <person name="Ferrari R."/>
            <person name="Ricardo P.C."/>
            <person name="Dias F.C."/>
            <person name="Araujo N.S."/>
            <person name="Soares D.O."/>
            <person name="Zhou Q.-S."/>
            <person name="Zhu C.-D."/>
            <person name="Coutinho L."/>
            <person name="Airas M.C."/>
            <person name="Batista T.M."/>
        </authorList>
    </citation>
    <scope>NUCLEOTIDE SEQUENCE [LARGE SCALE GENOMIC DNA]</scope>
    <source>
        <strain evidence="2">ASF017062</strain>
        <tissue evidence="2">Abdomen</tissue>
    </source>
</reference>
<gene>
    <name evidence="2" type="ORF">QLX08_006388</name>
</gene>
<proteinExistence type="predicted"/>
<organism evidence="2 3">
    <name type="scientific">Tetragonisca angustula</name>
    <dbReference type="NCBI Taxonomy" id="166442"/>
    <lineage>
        <taxon>Eukaryota</taxon>
        <taxon>Metazoa</taxon>
        <taxon>Ecdysozoa</taxon>
        <taxon>Arthropoda</taxon>
        <taxon>Hexapoda</taxon>
        <taxon>Insecta</taxon>
        <taxon>Pterygota</taxon>
        <taxon>Neoptera</taxon>
        <taxon>Endopterygota</taxon>
        <taxon>Hymenoptera</taxon>
        <taxon>Apocrita</taxon>
        <taxon>Aculeata</taxon>
        <taxon>Apoidea</taxon>
        <taxon>Anthophila</taxon>
        <taxon>Apidae</taxon>
        <taxon>Tetragonisca</taxon>
    </lineage>
</organism>
<dbReference type="AlphaFoldDB" id="A0AAW0ZUA4"/>
<evidence type="ECO:0000256" key="1">
    <source>
        <dbReference type="SAM" id="MobiDB-lite"/>
    </source>
</evidence>
<evidence type="ECO:0000313" key="3">
    <source>
        <dbReference type="Proteomes" id="UP001432146"/>
    </source>
</evidence>
<feature type="region of interest" description="Disordered" evidence="1">
    <location>
        <begin position="56"/>
        <end position="81"/>
    </location>
</feature>
<sequence>MISQTRSSRTNLEDWFPRSCGTHYVHCASGFIDRSGNCSQPYDIHQLPGLQLRRPVPSSGINRPLGSGSDHCGLSNVIGRK</sequence>
<name>A0AAW0ZUA4_9HYME</name>
<protein>
    <submittedName>
        <fullName evidence="2">Uncharacterized protein</fullName>
    </submittedName>
</protein>
<accession>A0AAW0ZUA4</accession>
<evidence type="ECO:0000313" key="2">
    <source>
        <dbReference type="EMBL" id="KAK9301172.1"/>
    </source>
</evidence>
<keyword evidence="3" id="KW-1185">Reference proteome</keyword>